<accession>A0A238XQ52</accession>
<proteinExistence type="predicted"/>
<dbReference type="InterPro" id="IPR016787">
    <property type="entry name" value="UCP021328"/>
</dbReference>
<evidence type="ECO:0000313" key="2">
    <source>
        <dbReference type="Proteomes" id="UP000198324"/>
    </source>
</evidence>
<dbReference type="Pfam" id="PF11208">
    <property type="entry name" value="DUF2992"/>
    <property type="match status" value="1"/>
</dbReference>
<dbReference type="OrthoDB" id="4570726at2"/>
<keyword evidence="2" id="KW-1185">Reference proteome</keyword>
<gene>
    <name evidence="1" type="ORF">SAMN04488503_0335</name>
</gene>
<reference evidence="1 2" key="1">
    <citation type="submission" date="2017-06" db="EMBL/GenBank/DDBJ databases">
        <authorList>
            <person name="Kim H.J."/>
            <person name="Triplett B.A."/>
        </authorList>
    </citation>
    <scope>NUCLEOTIDE SEQUENCE [LARGE SCALE GENOMIC DNA]</scope>
    <source>
        <strain evidence="1 2">DSM 13116</strain>
    </source>
</reference>
<organism evidence="1 2">
    <name type="scientific">Humidesulfovibrio mexicanus</name>
    <dbReference type="NCBI Taxonomy" id="147047"/>
    <lineage>
        <taxon>Bacteria</taxon>
        <taxon>Pseudomonadati</taxon>
        <taxon>Thermodesulfobacteriota</taxon>
        <taxon>Desulfovibrionia</taxon>
        <taxon>Desulfovibrionales</taxon>
        <taxon>Desulfovibrionaceae</taxon>
        <taxon>Humidesulfovibrio</taxon>
    </lineage>
</organism>
<dbReference type="AlphaFoldDB" id="A0A238XQ52"/>
<sequence length="140" mass="16083">METVTVRLLILFEAGFWVGYFERECAGECSAARHVFGQEPGIAELGAFVQGTGYGRLLWARAEQGSIGPQPKLSPKRRLREIARTLRDVCAVSKARQSVQAEREARKIERLSARSARREALRDERFVERCERRKRKRRGH</sequence>
<dbReference type="RefSeq" id="WP_089271057.1">
    <property type="nucleotide sequence ID" value="NZ_FZOC01000001.1"/>
</dbReference>
<dbReference type="EMBL" id="FZOC01000001">
    <property type="protein sequence ID" value="SNR61077.1"/>
    <property type="molecule type" value="Genomic_DNA"/>
</dbReference>
<evidence type="ECO:0008006" key="3">
    <source>
        <dbReference type="Google" id="ProtNLM"/>
    </source>
</evidence>
<protein>
    <recommendedName>
        <fullName evidence="3">DUF2992 family protein</fullName>
    </recommendedName>
</protein>
<name>A0A238XQ52_9BACT</name>
<dbReference type="Proteomes" id="UP000198324">
    <property type="component" value="Unassembled WGS sequence"/>
</dbReference>
<evidence type="ECO:0000313" key="1">
    <source>
        <dbReference type="EMBL" id="SNR61077.1"/>
    </source>
</evidence>